<feature type="binding site" evidence="16">
    <location>
        <position position="261"/>
    </location>
    <ligand>
        <name>FAD</name>
        <dbReference type="ChEBI" id="CHEBI:57692"/>
    </ligand>
</feature>
<evidence type="ECO:0000256" key="10">
    <source>
        <dbReference type="ARBA" id="ARBA00033986"/>
    </source>
</evidence>
<evidence type="ECO:0000256" key="4">
    <source>
        <dbReference type="ARBA" id="ARBA00011245"/>
    </source>
</evidence>
<evidence type="ECO:0000256" key="5">
    <source>
        <dbReference type="ARBA" id="ARBA00013177"/>
    </source>
</evidence>
<dbReference type="GO" id="GO:0033718">
    <property type="term" value="F:pyranose dehydrogenase (acceptor) activity"/>
    <property type="evidence" value="ECO:0007669"/>
    <property type="project" value="UniProtKB-EC"/>
</dbReference>
<keyword evidence="8 16" id="KW-0274">FAD</keyword>
<evidence type="ECO:0000259" key="18">
    <source>
        <dbReference type="PROSITE" id="PS00624"/>
    </source>
</evidence>
<comment type="catalytic activity">
    <reaction evidence="13">
        <text>a pyranoside + acceptor = a pyranosid-3-ulose + reduced acceptor.</text>
        <dbReference type="EC" id="1.1.99.29"/>
    </reaction>
</comment>
<comment type="cofactor">
    <cofactor evidence="1 16">
        <name>FAD</name>
        <dbReference type="ChEBI" id="CHEBI:57692"/>
    </cofactor>
</comment>
<organism evidence="19 20">
    <name type="scientific">Macrolepiota fuliginosa MF-IS2</name>
    <dbReference type="NCBI Taxonomy" id="1400762"/>
    <lineage>
        <taxon>Eukaryota</taxon>
        <taxon>Fungi</taxon>
        <taxon>Dikarya</taxon>
        <taxon>Basidiomycota</taxon>
        <taxon>Agaricomycotina</taxon>
        <taxon>Agaricomycetes</taxon>
        <taxon>Agaricomycetidae</taxon>
        <taxon>Agaricales</taxon>
        <taxon>Agaricineae</taxon>
        <taxon>Agaricaceae</taxon>
        <taxon>Macrolepiota</taxon>
    </lineage>
</organism>
<dbReference type="AlphaFoldDB" id="A0A9P6BZU4"/>
<evidence type="ECO:0000256" key="2">
    <source>
        <dbReference type="ARBA" id="ARBA00004613"/>
    </source>
</evidence>
<evidence type="ECO:0000256" key="15">
    <source>
        <dbReference type="PIRSR" id="PIRSR000137-1"/>
    </source>
</evidence>
<comment type="subunit">
    <text evidence="4">Monomer.</text>
</comment>
<comment type="catalytic activity">
    <reaction evidence="11">
        <text>pyranose + acceptor = pyranos-2,3-diulose + reduced acceptor.</text>
        <dbReference type="EC" id="1.1.99.29"/>
    </reaction>
</comment>
<dbReference type="PIRSF" id="PIRSF000137">
    <property type="entry name" value="Alcohol_oxidase"/>
    <property type="match status" value="1"/>
</dbReference>
<comment type="catalytic activity">
    <reaction evidence="14">
        <text>a pyranoside + acceptor = a pyranosid-3,4-diulose + reduced acceptor.</text>
        <dbReference type="EC" id="1.1.99.29"/>
    </reaction>
</comment>
<dbReference type="InterPro" id="IPR012132">
    <property type="entry name" value="GMC_OxRdtase"/>
</dbReference>
<evidence type="ECO:0000256" key="12">
    <source>
        <dbReference type="ARBA" id="ARBA00034029"/>
    </source>
</evidence>
<dbReference type="PANTHER" id="PTHR11552">
    <property type="entry name" value="GLUCOSE-METHANOL-CHOLINE GMC OXIDOREDUCTASE"/>
    <property type="match status" value="1"/>
</dbReference>
<dbReference type="OrthoDB" id="269227at2759"/>
<comment type="catalytic activity">
    <reaction evidence="12">
        <text>pyranose + acceptor = pyranos-3-ulose + reduced acceptor.</text>
        <dbReference type="EC" id="1.1.99.29"/>
    </reaction>
</comment>
<gene>
    <name evidence="19" type="ORF">P691DRAFT_777302</name>
</gene>
<dbReference type="PROSITE" id="PS00624">
    <property type="entry name" value="GMC_OXRED_2"/>
    <property type="match status" value="1"/>
</dbReference>
<dbReference type="Gene3D" id="3.50.50.60">
    <property type="entry name" value="FAD/NAD(P)-binding domain"/>
    <property type="match status" value="1"/>
</dbReference>
<dbReference type="Pfam" id="PF00732">
    <property type="entry name" value="GMC_oxred_N"/>
    <property type="match status" value="1"/>
</dbReference>
<dbReference type="GO" id="GO:0005576">
    <property type="term" value="C:extracellular region"/>
    <property type="evidence" value="ECO:0007669"/>
    <property type="project" value="UniProtKB-SubCell"/>
</dbReference>
<feature type="active site" description="Proton acceptor" evidence="15">
    <location>
        <position position="568"/>
    </location>
</feature>
<proteinExistence type="inferred from homology"/>
<keyword evidence="20" id="KW-1185">Reference proteome</keyword>
<evidence type="ECO:0000256" key="3">
    <source>
        <dbReference type="ARBA" id="ARBA00010790"/>
    </source>
</evidence>
<evidence type="ECO:0000256" key="13">
    <source>
        <dbReference type="ARBA" id="ARBA00034050"/>
    </source>
</evidence>
<accession>A0A9P6BZU4</accession>
<evidence type="ECO:0000256" key="1">
    <source>
        <dbReference type="ARBA" id="ARBA00001974"/>
    </source>
</evidence>
<comment type="function">
    <text evidence="9">Catalyzes the single-oxidation or sequential double oxidation reaction of carbohydrates primarily at carbon-2 and/or carbon-3 with the concomitant reduction of the flavin. The enzyme exhibits a broad sugar substrate specificity, oxidizing different aldopyranoses to the corresponding C-1, C-2, C-3 or C-1,2, C-2,3 and C-3,4 (di)dehydro sugars with substrate-specific regioselectivity. Accepts only a narrow range of electron acceptors such as substituted benzoquinones and complexed metal ions and reacts extremely slowly with O(2) as acceptor. May play a role in the natural recycling of plant matter by oxidizing all major monosaccharides in lignocellulose and by reducing quinone compounds or reactive radical species generated during lignin depolymerization.</text>
</comment>
<feature type="active site" description="Proton acceptor" evidence="15">
    <location>
        <position position="524"/>
    </location>
</feature>
<evidence type="ECO:0000313" key="19">
    <source>
        <dbReference type="EMBL" id="KAF9445822.1"/>
    </source>
</evidence>
<evidence type="ECO:0000256" key="17">
    <source>
        <dbReference type="SAM" id="SignalP"/>
    </source>
</evidence>
<keyword evidence="6" id="KW-0964">Secreted</keyword>
<dbReference type="Proteomes" id="UP000807342">
    <property type="component" value="Unassembled WGS sequence"/>
</dbReference>
<evidence type="ECO:0000256" key="8">
    <source>
        <dbReference type="ARBA" id="ARBA00022827"/>
    </source>
</evidence>
<dbReference type="Gene3D" id="3.30.560.10">
    <property type="entry name" value="Glucose Oxidase, domain 3"/>
    <property type="match status" value="1"/>
</dbReference>
<feature type="binding site" evidence="16">
    <location>
        <begin position="569"/>
        <end position="570"/>
    </location>
    <ligand>
        <name>FAD</name>
        <dbReference type="ChEBI" id="CHEBI:57692"/>
    </ligand>
</feature>
<evidence type="ECO:0000313" key="20">
    <source>
        <dbReference type="Proteomes" id="UP000807342"/>
    </source>
</evidence>
<protein>
    <recommendedName>
        <fullName evidence="5">pyranose dehydrogenase (acceptor)</fullName>
        <ecNumber evidence="5">1.1.99.29</ecNumber>
    </recommendedName>
</protein>
<dbReference type="PANTHER" id="PTHR11552:SF147">
    <property type="entry name" value="CHOLINE DEHYDROGENASE, MITOCHONDRIAL"/>
    <property type="match status" value="1"/>
</dbReference>
<comment type="catalytic activity">
    <reaction evidence="10">
        <text>pyranose + acceptor = pyranos-2-ulose + reduced acceptor.</text>
        <dbReference type="EC" id="1.1.99.29"/>
    </reaction>
</comment>
<evidence type="ECO:0000256" key="6">
    <source>
        <dbReference type="ARBA" id="ARBA00022525"/>
    </source>
</evidence>
<keyword evidence="7" id="KW-0285">Flavoprotein</keyword>
<dbReference type="GO" id="GO:0050660">
    <property type="term" value="F:flavin adenine dinucleotide binding"/>
    <property type="evidence" value="ECO:0007669"/>
    <property type="project" value="InterPro"/>
</dbReference>
<evidence type="ECO:0000256" key="9">
    <source>
        <dbReference type="ARBA" id="ARBA00024699"/>
    </source>
</evidence>
<evidence type="ECO:0000256" key="11">
    <source>
        <dbReference type="ARBA" id="ARBA00034010"/>
    </source>
</evidence>
<keyword evidence="17" id="KW-0732">Signal</keyword>
<evidence type="ECO:0000256" key="7">
    <source>
        <dbReference type="ARBA" id="ARBA00022630"/>
    </source>
</evidence>
<evidence type="ECO:0000256" key="14">
    <source>
        <dbReference type="ARBA" id="ARBA00034059"/>
    </source>
</evidence>
<comment type="similarity">
    <text evidence="3">Belongs to the GMC oxidoreductase family.</text>
</comment>
<dbReference type="InterPro" id="IPR000172">
    <property type="entry name" value="GMC_OxRdtase_N"/>
</dbReference>
<reference evidence="19" key="1">
    <citation type="submission" date="2020-11" db="EMBL/GenBank/DDBJ databases">
        <authorList>
            <consortium name="DOE Joint Genome Institute"/>
            <person name="Ahrendt S."/>
            <person name="Riley R."/>
            <person name="Andreopoulos W."/>
            <person name="Labutti K."/>
            <person name="Pangilinan J."/>
            <person name="Ruiz-Duenas F.J."/>
            <person name="Barrasa J.M."/>
            <person name="Sanchez-Garcia M."/>
            <person name="Camarero S."/>
            <person name="Miyauchi S."/>
            <person name="Serrano A."/>
            <person name="Linde D."/>
            <person name="Babiker R."/>
            <person name="Drula E."/>
            <person name="Ayuso-Fernandez I."/>
            <person name="Pacheco R."/>
            <person name="Padilla G."/>
            <person name="Ferreira P."/>
            <person name="Barriuso J."/>
            <person name="Kellner H."/>
            <person name="Castanera R."/>
            <person name="Alfaro M."/>
            <person name="Ramirez L."/>
            <person name="Pisabarro A.G."/>
            <person name="Kuo A."/>
            <person name="Tritt A."/>
            <person name="Lipzen A."/>
            <person name="He G."/>
            <person name="Yan M."/>
            <person name="Ng V."/>
            <person name="Cullen D."/>
            <person name="Martin F."/>
            <person name="Rosso M.-N."/>
            <person name="Henrissat B."/>
            <person name="Hibbett D."/>
            <person name="Martinez A.T."/>
            <person name="Grigoriev I.V."/>
        </authorList>
    </citation>
    <scope>NUCLEOTIDE SEQUENCE</scope>
    <source>
        <strain evidence="19">MF-IS2</strain>
    </source>
</reference>
<dbReference type="EMBL" id="MU151279">
    <property type="protein sequence ID" value="KAF9445822.1"/>
    <property type="molecule type" value="Genomic_DNA"/>
</dbReference>
<comment type="subcellular location">
    <subcellularLocation>
        <location evidence="2">Secreted</location>
    </subcellularLocation>
</comment>
<dbReference type="InterPro" id="IPR007867">
    <property type="entry name" value="GMC_OxRtase_C"/>
</dbReference>
<feature type="binding site" evidence="16">
    <location>
        <begin position="118"/>
        <end position="121"/>
    </location>
    <ligand>
        <name>FAD</name>
        <dbReference type="ChEBI" id="CHEBI:57692"/>
    </ligand>
</feature>
<name>A0A9P6BZU4_9AGAR</name>
<sequence length="590" mass="62951">MFLKLALVVGLGSVGLCVTYGTIQDVPDIKWDFIIVGGGTAGSVLASRLTESPNFNVLVVEAGPTNEGVDLSIIPGLALGAASTRYDWNFTTIPQQGLNGRSLPFQRGHILGGSSSINGMVYTRGPASDYDRLARVSGDDGWSWDSIQPYIKKNEKFEPPGDNHNIEGEFDPSVHSSTGKVAVTLPNNLSSAVDAATLQAGNELGGDFQFNLDMNSGKPLGLGWWQATIGHDGTRSSSATSYLDSQTKARKNLHIVTDTFVTRVLKTPGTEGLTIRSIEIRSPNSSNTILLTASKEVILSSGAFGTPHILLHSGVGDQSDLKALNIETVLHNPSVGRNLTDHPMLFITFGIAPNSIDLGPWVNLINDPALQAQALEVWKANGTGPYAEYVSIHHIAWLRLADNSSIIKKFGDPSSGQESGHIEIMLGVFNGTYDAIPYLVSPVSRGLLTIGSNNPFDNPLINPGYYNSAFDLPTIREGVKSALKFSKAPVWGNVITGLVGPLANATTDEEIDAFIQNNSVSGLHPVGTAAMSPKNADWGVVDPDLSVKHVSGLRIVDASVLPYVPAAHPQVPVYIIAERAADLIKNKWHA</sequence>
<feature type="chain" id="PRO_5040290051" description="pyranose dehydrogenase (acceptor)" evidence="17">
    <location>
        <begin position="22"/>
        <end position="590"/>
    </location>
</feature>
<feature type="domain" description="Glucose-methanol-choline oxidoreductase N-terminal" evidence="18">
    <location>
        <begin position="302"/>
        <end position="316"/>
    </location>
</feature>
<dbReference type="SUPFAM" id="SSF51905">
    <property type="entry name" value="FAD/NAD(P)-binding domain"/>
    <property type="match status" value="1"/>
</dbReference>
<comment type="caution">
    <text evidence="19">The sequence shown here is derived from an EMBL/GenBank/DDBJ whole genome shotgun (WGS) entry which is preliminary data.</text>
</comment>
<dbReference type="InterPro" id="IPR036188">
    <property type="entry name" value="FAD/NAD-bd_sf"/>
</dbReference>
<dbReference type="SUPFAM" id="SSF54373">
    <property type="entry name" value="FAD-linked reductases, C-terminal domain"/>
    <property type="match status" value="1"/>
</dbReference>
<evidence type="ECO:0000256" key="16">
    <source>
        <dbReference type="PIRSR" id="PIRSR000137-2"/>
    </source>
</evidence>
<dbReference type="Pfam" id="PF05199">
    <property type="entry name" value="GMC_oxred_C"/>
    <property type="match status" value="1"/>
</dbReference>
<dbReference type="EC" id="1.1.99.29" evidence="5"/>
<feature type="signal peptide" evidence="17">
    <location>
        <begin position="1"/>
        <end position="21"/>
    </location>
</feature>